<feature type="compositionally biased region" description="Basic and acidic residues" evidence="2">
    <location>
        <begin position="79"/>
        <end position="96"/>
    </location>
</feature>
<dbReference type="GO" id="GO:0070072">
    <property type="term" value="P:vacuolar proton-transporting V-type ATPase complex assembly"/>
    <property type="evidence" value="ECO:0007669"/>
    <property type="project" value="InterPro"/>
</dbReference>
<dbReference type="Proteomes" id="UP001201980">
    <property type="component" value="Unassembled WGS sequence"/>
</dbReference>
<organism evidence="3 4">
    <name type="scientific">Zalerion maritima</name>
    <dbReference type="NCBI Taxonomy" id="339359"/>
    <lineage>
        <taxon>Eukaryota</taxon>
        <taxon>Fungi</taxon>
        <taxon>Dikarya</taxon>
        <taxon>Ascomycota</taxon>
        <taxon>Pezizomycotina</taxon>
        <taxon>Sordariomycetes</taxon>
        <taxon>Lulworthiomycetidae</taxon>
        <taxon>Lulworthiales</taxon>
        <taxon>Lulworthiaceae</taxon>
        <taxon>Zalerion</taxon>
    </lineage>
</organism>
<comment type="caution">
    <text evidence="3">The sequence shown here is derived from an EMBL/GenBank/DDBJ whole genome shotgun (WGS) entry which is preliminary data.</text>
</comment>
<proteinExistence type="predicted"/>
<dbReference type="PANTHER" id="PTHR31996:SF2">
    <property type="entry name" value="COILED-COIL DOMAIN-CONTAINING PROTEIN 115"/>
    <property type="match status" value="1"/>
</dbReference>
<dbReference type="GO" id="GO:0051082">
    <property type="term" value="F:unfolded protein binding"/>
    <property type="evidence" value="ECO:0007669"/>
    <property type="project" value="TreeGrafter"/>
</dbReference>
<feature type="compositionally biased region" description="Basic and acidic residues" evidence="2">
    <location>
        <begin position="268"/>
        <end position="286"/>
    </location>
</feature>
<evidence type="ECO:0000256" key="2">
    <source>
        <dbReference type="SAM" id="MobiDB-lite"/>
    </source>
</evidence>
<dbReference type="Pfam" id="PF21730">
    <property type="entry name" value="Vma22_CCDC115"/>
    <property type="match status" value="1"/>
</dbReference>
<dbReference type="InterPro" id="IPR040357">
    <property type="entry name" value="Vma22/CCDC115"/>
</dbReference>
<sequence length="292" mass="31871">MDEIPKPPAIDLLLFRYLDLIDSYMTLTSLLTRVHTAMHVNLAKANFVAPHGERFGPERFPTTMEARWRVDVTVADYEPPARAEVAEEPAKAAGDKDAEDESCSLSGEDSELGGPSILELVRIIKLGGGIPTFRVINRHSEDADLPTDRLSLNPHRGDSAGAGGERNVDHAENEDESDDSYEKVDPFPAAQADPGDTTTAKAIPPRKKPSPHDPLFWISALPTQTLRTAQSQAVVFVTEVVPGLATVAAEMRAVEIKIRRLRKHRAKGLKDKSSQEAQSKDVKAPDVKPTSS</sequence>
<protein>
    <recommendedName>
        <fullName evidence="1">Vacuolar ATPase assembly protein VMA22</fullName>
    </recommendedName>
</protein>
<evidence type="ECO:0000256" key="1">
    <source>
        <dbReference type="ARBA" id="ARBA00093634"/>
    </source>
</evidence>
<evidence type="ECO:0000313" key="4">
    <source>
        <dbReference type="Proteomes" id="UP001201980"/>
    </source>
</evidence>
<gene>
    <name evidence="3" type="ORF">MKZ38_003804</name>
</gene>
<accession>A0AAD5RNN7</accession>
<dbReference type="EMBL" id="JAKWBI020000224">
    <property type="protein sequence ID" value="KAJ2898607.1"/>
    <property type="molecule type" value="Genomic_DNA"/>
</dbReference>
<feature type="region of interest" description="Disordered" evidence="2">
    <location>
        <begin position="144"/>
        <end position="215"/>
    </location>
</feature>
<name>A0AAD5RNN7_9PEZI</name>
<keyword evidence="4" id="KW-1185">Reference proteome</keyword>
<feature type="region of interest" description="Disordered" evidence="2">
    <location>
        <begin position="263"/>
        <end position="292"/>
    </location>
</feature>
<reference evidence="3" key="1">
    <citation type="submission" date="2022-07" db="EMBL/GenBank/DDBJ databases">
        <title>Draft genome sequence of Zalerion maritima ATCC 34329, a (micro)plastics degrading marine fungus.</title>
        <authorList>
            <person name="Paco A."/>
            <person name="Goncalves M.F.M."/>
            <person name="Rocha-Santos T.A.P."/>
            <person name="Alves A."/>
        </authorList>
    </citation>
    <scope>NUCLEOTIDE SEQUENCE</scope>
    <source>
        <strain evidence="3">ATCC 34329</strain>
    </source>
</reference>
<evidence type="ECO:0000313" key="3">
    <source>
        <dbReference type="EMBL" id="KAJ2898607.1"/>
    </source>
</evidence>
<dbReference type="GO" id="GO:1990871">
    <property type="term" value="C:Vma12-Vma22 assembly complex"/>
    <property type="evidence" value="ECO:0007669"/>
    <property type="project" value="TreeGrafter"/>
</dbReference>
<dbReference type="AlphaFoldDB" id="A0AAD5RNN7"/>
<feature type="region of interest" description="Disordered" evidence="2">
    <location>
        <begin position="79"/>
        <end position="111"/>
    </location>
</feature>
<dbReference type="PANTHER" id="PTHR31996">
    <property type="entry name" value="COILED-COIL DOMAIN-CONTAINING PROTEIN 115"/>
    <property type="match status" value="1"/>
</dbReference>